<dbReference type="PANTHER" id="PTHR47199">
    <property type="entry name" value="PHOTOSYSTEM II STABILITY/ASSEMBLY FACTOR HCF136, CHLOROPLASTIC"/>
    <property type="match status" value="1"/>
</dbReference>
<dbReference type="Gene3D" id="2.130.10.10">
    <property type="entry name" value="YVTN repeat-like/Quinoprotein amine dehydrogenase"/>
    <property type="match status" value="3"/>
</dbReference>
<evidence type="ECO:0000256" key="2">
    <source>
        <dbReference type="ARBA" id="ARBA00022737"/>
    </source>
</evidence>
<organism evidence="7 8">
    <name type="scientific">Ferviditalea candida</name>
    <dbReference type="NCBI Taxonomy" id="3108399"/>
    <lineage>
        <taxon>Bacteria</taxon>
        <taxon>Bacillati</taxon>
        <taxon>Bacillota</taxon>
        <taxon>Bacilli</taxon>
        <taxon>Bacillales</taxon>
        <taxon>Paenibacillaceae</taxon>
        <taxon>Ferviditalea</taxon>
    </lineage>
</organism>
<dbReference type="InterPro" id="IPR031778">
    <property type="entry name" value="Sortilin_N"/>
</dbReference>
<evidence type="ECO:0000313" key="8">
    <source>
        <dbReference type="Proteomes" id="UP001310386"/>
    </source>
</evidence>
<gene>
    <name evidence="7" type="ORF">VF724_20215</name>
</gene>
<reference evidence="7" key="1">
    <citation type="submission" date="2023-12" db="EMBL/GenBank/DDBJ databases">
        <title>Fervidustalea candida gen. nov., sp. nov., a novel member of the family Paenibacillaceae isolated from a geothermal area.</title>
        <authorList>
            <person name="Li W.-J."/>
            <person name="Jiao J.-Y."/>
            <person name="Chen Y."/>
        </authorList>
    </citation>
    <scope>NUCLEOTIDE SEQUENCE</scope>
    <source>
        <strain evidence="7">SYSU GA230002</strain>
    </source>
</reference>
<keyword evidence="2" id="KW-0677">Repeat</keyword>
<evidence type="ECO:0000256" key="3">
    <source>
        <dbReference type="ARBA" id="ARBA00023276"/>
    </source>
</evidence>
<keyword evidence="3" id="KW-0604">Photosystem II</keyword>
<dbReference type="RefSeq" id="WP_371756068.1">
    <property type="nucleotide sequence ID" value="NZ_JAYJLD010000060.1"/>
</dbReference>
<evidence type="ECO:0000256" key="1">
    <source>
        <dbReference type="ARBA" id="ARBA00022531"/>
    </source>
</evidence>
<keyword evidence="1" id="KW-0602">Photosynthesis</keyword>
<dbReference type="PROSITE" id="PS51257">
    <property type="entry name" value="PROKAR_LIPOPROTEIN"/>
    <property type="match status" value="1"/>
</dbReference>
<protein>
    <submittedName>
        <fullName evidence="7">YCF48-related protein</fullName>
    </submittedName>
</protein>
<dbReference type="EMBL" id="JAYJLD010000060">
    <property type="protein sequence ID" value="MEB3103943.1"/>
    <property type="molecule type" value="Genomic_DNA"/>
</dbReference>
<dbReference type="SUPFAM" id="SSF110296">
    <property type="entry name" value="Oligoxyloglucan reducing end-specific cellobiohydrolase"/>
    <property type="match status" value="3"/>
</dbReference>
<evidence type="ECO:0000313" key="7">
    <source>
        <dbReference type="EMBL" id="MEB3103943.1"/>
    </source>
</evidence>
<sequence length="600" mass="67347">MFRNGLMILFFMLILLLAGCESVADTKGVSNLPDAPPKKAQKSEETTKPILSTVKAEVHSNAQSLEFLQHASFINVNHGWVTAGHLILHTSDGGEHWQEIVKIDSDIKDIQFVSPTKGWMVTTEGILQTNDAGEHWLNIRVPELKEMMQLDFLDAEHGWISGISQDGKTKLMYTKDGGNKWGEITYPPSLDDYCPNFNFHFISNSEGWLVCGGEPGAGQQLKSLYKTSDGGKRWDLLGEKGKLAVGGYVEDLYFMDKQYGWLTTARGGLYSTHDGGKTWGFLKGNPNGSGTNDPILFKEGSGYVLEWGRLIATDDGGETWREVLPRQKPSLVPIFFNENDGISAVTHLDSLAILKTHDGGRTWEKTSSIPSDILGESITAFSFSDQQHGWVITGNVTATVWKTDDGGRSWERIAQTNQSKEFYYGLSMIDDQSGYIASGWGHLTWTGDGGKTFEVVDSQDSRSRSYHFIDKMTSWKIDNFGLFETHDGGNKWSKVATPENTRVFQYQFMPDQEEAWLIAAVRNDSKDRYVSQLYHTLDHGKHWVHCEMDDIEPSAVQFIDQQHGWLYEGSQSAPYVTDDGGRTWVQISYLSDLNYPENYS</sequence>
<feature type="domain" description="Photosynthesis system II assembly factor Ycf48/Hcf136-like" evidence="5">
    <location>
        <begin position="135"/>
        <end position="242"/>
    </location>
</feature>
<proteinExistence type="predicted"/>
<dbReference type="Pfam" id="PF14870">
    <property type="entry name" value="PSII_BNR"/>
    <property type="match status" value="1"/>
</dbReference>
<evidence type="ECO:0000259" key="6">
    <source>
        <dbReference type="Pfam" id="PF15902"/>
    </source>
</evidence>
<keyword evidence="8" id="KW-1185">Reference proteome</keyword>
<evidence type="ECO:0000256" key="4">
    <source>
        <dbReference type="SAM" id="MobiDB-lite"/>
    </source>
</evidence>
<feature type="domain" description="Sortilin N-terminal" evidence="6">
    <location>
        <begin position="309"/>
        <end position="423"/>
    </location>
</feature>
<evidence type="ECO:0000259" key="5">
    <source>
        <dbReference type="Pfam" id="PF14870"/>
    </source>
</evidence>
<comment type="caution">
    <text evidence="7">The sequence shown here is derived from an EMBL/GenBank/DDBJ whole genome shotgun (WGS) entry which is preliminary data.</text>
</comment>
<dbReference type="CDD" id="cd15482">
    <property type="entry name" value="Sialidase_non-viral"/>
    <property type="match status" value="1"/>
</dbReference>
<dbReference type="InterPro" id="IPR028203">
    <property type="entry name" value="PSII_CF48-like_dom"/>
</dbReference>
<feature type="region of interest" description="Disordered" evidence="4">
    <location>
        <begin position="28"/>
        <end position="47"/>
    </location>
</feature>
<accession>A0ABU5ZN78</accession>
<dbReference type="InterPro" id="IPR015943">
    <property type="entry name" value="WD40/YVTN_repeat-like_dom_sf"/>
</dbReference>
<dbReference type="PANTHER" id="PTHR47199:SF2">
    <property type="entry name" value="PHOTOSYSTEM II STABILITY_ASSEMBLY FACTOR HCF136, CHLOROPLASTIC"/>
    <property type="match status" value="1"/>
</dbReference>
<dbReference type="Pfam" id="PF15902">
    <property type="entry name" value="Sortilin-Vps10"/>
    <property type="match status" value="1"/>
</dbReference>
<dbReference type="Proteomes" id="UP001310386">
    <property type="component" value="Unassembled WGS sequence"/>
</dbReference>
<name>A0ABU5ZN78_9BACL</name>